<dbReference type="GO" id="GO:0004029">
    <property type="term" value="F:aldehyde dehydrogenase (NAD+) activity"/>
    <property type="evidence" value="ECO:0007669"/>
    <property type="project" value="TreeGrafter"/>
</dbReference>
<accession>L0WFX5</accession>
<reference evidence="2 3" key="1">
    <citation type="journal article" date="2012" name="J. Bacteriol.">
        <title>Genome Sequence of the Alkane-Degrading Bacterium Alcanivorax hongdengensis Type Strain A-11-3.</title>
        <authorList>
            <person name="Lai Q."/>
            <person name="Shao Z."/>
        </authorList>
    </citation>
    <scope>NUCLEOTIDE SEQUENCE [LARGE SCALE GENOMIC DNA]</scope>
    <source>
        <strain evidence="2 3">A-11-3</strain>
    </source>
</reference>
<keyword evidence="3" id="KW-1185">Reference proteome</keyword>
<dbReference type="Pfam" id="PF01370">
    <property type="entry name" value="Epimerase"/>
    <property type="match status" value="1"/>
</dbReference>
<dbReference type="STRING" id="1177179.A11A3_05149"/>
<name>L0WFX5_9GAMM</name>
<protein>
    <submittedName>
        <fullName evidence="2">Oxidoreductase</fullName>
    </submittedName>
</protein>
<evidence type="ECO:0000313" key="3">
    <source>
        <dbReference type="Proteomes" id="UP000010164"/>
    </source>
</evidence>
<dbReference type="InterPro" id="IPR001509">
    <property type="entry name" value="Epimerase_deHydtase"/>
</dbReference>
<dbReference type="eggNOG" id="COG0451">
    <property type="taxonomic scope" value="Bacteria"/>
</dbReference>
<evidence type="ECO:0000259" key="1">
    <source>
        <dbReference type="Pfam" id="PF01370"/>
    </source>
</evidence>
<dbReference type="InterPro" id="IPR051783">
    <property type="entry name" value="NAD(P)-dependent_oxidoreduct"/>
</dbReference>
<feature type="domain" description="NAD-dependent epimerase/dehydratase" evidence="1">
    <location>
        <begin position="5"/>
        <end position="225"/>
    </location>
</feature>
<dbReference type="GO" id="GO:0005737">
    <property type="term" value="C:cytoplasm"/>
    <property type="evidence" value="ECO:0007669"/>
    <property type="project" value="TreeGrafter"/>
</dbReference>
<evidence type="ECO:0000313" key="2">
    <source>
        <dbReference type="EMBL" id="EKF75052.1"/>
    </source>
</evidence>
<gene>
    <name evidence="2" type="ORF">A11A3_05149</name>
</gene>
<dbReference type="InterPro" id="IPR036291">
    <property type="entry name" value="NAD(P)-bd_dom_sf"/>
</dbReference>
<comment type="caution">
    <text evidence="2">The sequence shown here is derived from an EMBL/GenBank/DDBJ whole genome shotgun (WGS) entry which is preliminary data.</text>
</comment>
<dbReference type="PANTHER" id="PTHR48079">
    <property type="entry name" value="PROTEIN YEEZ"/>
    <property type="match status" value="1"/>
</dbReference>
<organism evidence="2 3">
    <name type="scientific">Alcanivorax hongdengensis A-11-3</name>
    <dbReference type="NCBI Taxonomy" id="1177179"/>
    <lineage>
        <taxon>Bacteria</taxon>
        <taxon>Pseudomonadati</taxon>
        <taxon>Pseudomonadota</taxon>
        <taxon>Gammaproteobacteria</taxon>
        <taxon>Oceanospirillales</taxon>
        <taxon>Alcanivoracaceae</taxon>
        <taxon>Alcanivorax</taxon>
    </lineage>
</organism>
<dbReference type="EMBL" id="AMRJ01000005">
    <property type="protein sequence ID" value="EKF75052.1"/>
    <property type="molecule type" value="Genomic_DNA"/>
</dbReference>
<dbReference type="AlphaFoldDB" id="L0WFX5"/>
<dbReference type="RefSeq" id="WP_008928214.1">
    <property type="nucleotide sequence ID" value="NZ_AMRJ01000005.1"/>
</dbReference>
<dbReference type="Proteomes" id="UP000010164">
    <property type="component" value="Unassembled WGS sequence"/>
</dbReference>
<dbReference type="OrthoDB" id="9801785at2"/>
<proteinExistence type="predicted"/>
<sequence length="326" mass="35210">MPVAFISGARGFLGGHLVDQLQQAGWEIVALVRPQSDARALQEKGITVVQAPMDNATELELVMPDQPDAVFHVAGNTSLWRRGDRQQYRDNVLGTRAMVTAALHRKAGRFIQTSSISAWGIQDTPINEQTPSNAASDWISYNRTKYQAELEVLDGVRHGLDAVIVNPCGIIGPGDTHNWSQMISMINQGKLPGVPPGGGSFCAVEAVAQAHLRAYERGSCGERYILAGVEASFMELAGTIARLLGKKAPHGPLPATVLKLAGQLYPIASLFTGKEPSLTPEKVALVTSRVHADDSKAVAELGFDNRIALTTMLENCIHWMRDTGRL</sequence>
<dbReference type="Gene3D" id="3.40.50.720">
    <property type="entry name" value="NAD(P)-binding Rossmann-like Domain"/>
    <property type="match status" value="1"/>
</dbReference>
<dbReference type="PATRIC" id="fig|1177179.3.peg.1034"/>
<dbReference type="SUPFAM" id="SSF51735">
    <property type="entry name" value="NAD(P)-binding Rossmann-fold domains"/>
    <property type="match status" value="1"/>
</dbReference>
<dbReference type="PANTHER" id="PTHR48079:SF6">
    <property type="entry name" value="NAD(P)-BINDING DOMAIN-CONTAINING PROTEIN-RELATED"/>
    <property type="match status" value="1"/>
</dbReference>